<sequence length="206" mass="22376">MDCGNSVRWGAVRKGVMLSAEGLGVLLDAERWLFRELDLAVPAGSCLALVGPNGAGKSTLLRCLYGTQDATEGTLRVDGQKPDERSAPFRRSVSVLMDDSALFDEYTPRQHFEMLGVEEPEHGLPEVPARGLSAGQRRRLLLLGAFTREHRVLLLDEPERAVDAAGREWLAGLINDTKGRGSTVVLASHFSPLVDAVADYVVELVP</sequence>
<comment type="similarity">
    <text evidence="1">Belongs to the ABC transporter superfamily.</text>
</comment>
<dbReference type="InterPro" id="IPR017871">
    <property type="entry name" value="ABC_transporter-like_CS"/>
</dbReference>
<feature type="domain" description="ABC transporter" evidence="5">
    <location>
        <begin position="18"/>
        <end position="205"/>
    </location>
</feature>
<dbReference type="InterPro" id="IPR003439">
    <property type="entry name" value="ABC_transporter-like_ATP-bd"/>
</dbReference>
<evidence type="ECO:0000313" key="7">
    <source>
        <dbReference type="Proteomes" id="UP000239203"/>
    </source>
</evidence>
<evidence type="ECO:0000256" key="1">
    <source>
        <dbReference type="ARBA" id="ARBA00005417"/>
    </source>
</evidence>
<accession>A0A2S6GRY0</accession>
<keyword evidence="7" id="KW-1185">Reference proteome</keyword>
<dbReference type="Gene3D" id="3.40.50.300">
    <property type="entry name" value="P-loop containing nucleotide triphosphate hydrolases"/>
    <property type="match status" value="2"/>
</dbReference>
<name>A0A2S6GRY0_9PSEU</name>
<proteinExistence type="inferred from homology"/>
<dbReference type="EMBL" id="PTIX01000006">
    <property type="protein sequence ID" value="PPK67927.1"/>
    <property type="molecule type" value="Genomic_DNA"/>
</dbReference>
<reference evidence="6 7" key="1">
    <citation type="submission" date="2018-02" db="EMBL/GenBank/DDBJ databases">
        <title>Genomic Encyclopedia of Archaeal and Bacterial Type Strains, Phase II (KMG-II): from individual species to whole genera.</title>
        <authorList>
            <person name="Goeker M."/>
        </authorList>
    </citation>
    <scope>NUCLEOTIDE SEQUENCE [LARGE SCALE GENOMIC DNA]</scope>
    <source>
        <strain evidence="6 7">YU 961-1</strain>
    </source>
</reference>
<dbReference type="PANTHER" id="PTHR43335">
    <property type="entry name" value="ABC TRANSPORTER, ATP-BINDING PROTEIN"/>
    <property type="match status" value="1"/>
</dbReference>
<evidence type="ECO:0000256" key="3">
    <source>
        <dbReference type="ARBA" id="ARBA00022741"/>
    </source>
</evidence>
<keyword evidence="4" id="KW-0067">ATP-binding</keyword>
<dbReference type="SUPFAM" id="SSF52540">
    <property type="entry name" value="P-loop containing nucleoside triphosphate hydrolases"/>
    <property type="match status" value="1"/>
</dbReference>
<comment type="caution">
    <text evidence="6">The sequence shown here is derived from an EMBL/GenBank/DDBJ whole genome shotgun (WGS) entry which is preliminary data.</text>
</comment>
<evidence type="ECO:0000256" key="2">
    <source>
        <dbReference type="ARBA" id="ARBA00022448"/>
    </source>
</evidence>
<dbReference type="PROSITE" id="PS50893">
    <property type="entry name" value="ABC_TRANSPORTER_2"/>
    <property type="match status" value="1"/>
</dbReference>
<dbReference type="Proteomes" id="UP000239203">
    <property type="component" value="Unassembled WGS sequence"/>
</dbReference>
<dbReference type="Pfam" id="PF00005">
    <property type="entry name" value="ABC_tran"/>
    <property type="match status" value="1"/>
</dbReference>
<dbReference type="SMART" id="SM00382">
    <property type="entry name" value="AAA"/>
    <property type="match status" value="1"/>
</dbReference>
<organism evidence="6 7">
    <name type="scientific">Actinokineospora auranticolor</name>
    <dbReference type="NCBI Taxonomy" id="155976"/>
    <lineage>
        <taxon>Bacteria</taxon>
        <taxon>Bacillati</taxon>
        <taxon>Actinomycetota</taxon>
        <taxon>Actinomycetes</taxon>
        <taxon>Pseudonocardiales</taxon>
        <taxon>Pseudonocardiaceae</taxon>
        <taxon>Actinokineospora</taxon>
    </lineage>
</organism>
<dbReference type="InterPro" id="IPR003593">
    <property type="entry name" value="AAA+_ATPase"/>
</dbReference>
<gene>
    <name evidence="6" type="ORF">CLV40_106158</name>
</gene>
<dbReference type="GO" id="GO:0005524">
    <property type="term" value="F:ATP binding"/>
    <property type="evidence" value="ECO:0007669"/>
    <property type="project" value="UniProtKB-KW"/>
</dbReference>
<dbReference type="CDD" id="cd03230">
    <property type="entry name" value="ABC_DR_subfamily_A"/>
    <property type="match status" value="1"/>
</dbReference>
<evidence type="ECO:0000313" key="6">
    <source>
        <dbReference type="EMBL" id="PPK67927.1"/>
    </source>
</evidence>
<dbReference type="PANTHER" id="PTHR43335:SF3">
    <property type="entry name" value="ABC TRANSPORTER"/>
    <property type="match status" value="1"/>
</dbReference>
<evidence type="ECO:0000259" key="5">
    <source>
        <dbReference type="PROSITE" id="PS50893"/>
    </source>
</evidence>
<keyword evidence="2" id="KW-0813">Transport</keyword>
<protein>
    <submittedName>
        <fullName evidence="6">ABC transporter family protein</fullName>
    </submittedName>
</protein>
<keyword evidence="3" id="KW-0547">Nucleotide-binding</keyword>
<dbReference type="AlphaFoldDB" id="A0A2S6GRY0"/>
<dbReference type="GO" id="GO:0016887">
    <property type="term" value="F:ATP hydrolysis activity"/>
    <property type="evidence" value="ECO:0007669"/>
    <property type="project" value="InterPro"/>
</dbReference>
<evidence type="ECO:0000256" key="4">
    <source>
        <dbReference type="ARBA" id="ARBA00022840"/>
    </source>
</evidence>
<dbReference type="PROSITE" id="PS00211">
    <property type="entry name" value="ABC_TRANSPORTER_1"/>
    <property type="match status" value="1"/>
</dbReference>
<dbReference type="InterPro" id="IPR027417">
    <property type="entry name" value="P-loop_NTPase"/>
</dbReference>